<evidence type="ECO:0000256" key="1">
    <source>
        <dbReference type="SAM" id="SignalP"/>
    </source>
</evidence>
<name>A0AAV1RQA4_9ROSI</name>
<dbReference type="SUPFAM" id="SSF53167">
    <property type="entry name" value="Purine and uridine phosphorylases"/>
    <property type="match status" value="1"/>
</dbReference>
<dbReference type="InterPro" id="IPR035994">
    <property type="entry name" value="Nucleoside_phosphorylase_sf"/>
</dbReference>
<feature type="domain" description="Nucleoside phosphorylase" evidence="2">
    <location>
        <begin position="44"/>
        <end position="341"/>
    </location>
</feature>
<evidence type="ECO:0000313" key="4">
    <source>
        <dbReference type="Proteomes" id="UP001314170"/>
    </source>
</evidence>
<accession>A0AAV1RQA4</accession>
<dbReference type="GO" id="GO:0009116">
    <property type="term" value="P:nucleoside metabolic process"/>
    <property type="evidence" value="ECO:0007669"/>
    <property type="project" value="InterPro"/>
</dbReference>
<dbReference type="Gene3D" id="3.40.50.1580">
    <property type="entry name" value="Nucleoside phosphorylase domain"/>
    <property type="match status" value="1"/>
</dbReference>
<evidence type="ECO:0000313" key="3">
    <source>
        <dbReference type="EMBL" id="CAK7337434.1"/>
    </source>
</evidence>
<dbReference type="PANTHER" id="PTHR21234">
    <property type="entry name" value="PURINE NUCLEOSIDE PHOSPHORYLASE"/>
    <property type="match status" value="1"/>
</dbReference>
<protein>
    <recommendedName>
        <fullName evidence="2">Nucleoside phosphorylase domain-containing protein</fullName>
    </recommendedName>
</protein>
<feature type="chain" id="PRO_5043864088" description="Nucleoside phosphorylase domain-containing protein" evidence="1">
    <location>
        <begin position="25"/>
        <end position="358"/>
    </location>
</feature>
<dbReference type="EMBL" id="CAWUPB010001087">
    <property type="protein sequence ID" value="CAK7337434.1"/>
    <property type="molecule type" value="Genomic_DNA"/>
</dbReference>
<evidence type="ECO:0000259" key="2">
    <source>
        <dbReference type="Pfam" id="PF01048"/>
    </source>
</evidence>
<keyword evidence="4" id="KW-1185">Reference proteome</keyword>
<gene>
    <name evidence="3" type="ORF">DCAF_LOCUS12468</name>
</gene>
<dbReference type="CDD" id="cd09008">
    <property type="entry name" value="MTAN"/>
    <property type="match status" value="1"/>
</dbReference>
<sequence length="358" mass="39727">MRNHSGVILLAFVILVLGICRAYGAISAATTQEIEKVNEKGPYLGIIVPNMFEMNPLLQSPSFVADLKVPYLEYFGRRFRFGKVENEKVIIVMTGLGMLNSGITTQLLLTLFKLKGVLHYGIAGNADPQLQIGDVTVPQYWAHTGLWNWQRYGDGPNDELALESNGDYTREIGYLRFSKFQNGSENGKTVDNFLNNVWYQPEEIFPVNGVPEVRQHSFWVPVNKHYFDVAKRIEGMKFQRCVNSTCLPRSPKAVRVKSGSSSNTFVDNSAYREFLNSKFNVTPIDMESAAVALVCHQQHIPFIAIRALSDLAGGGSAVSNEADIFASLAAQNAVDASLRFIALLVPQLEFLHKAGSDS</sequence>
<feature type="signal peptide" evidence="1">
    <location>
        <begin position="1"/>
        <end position="24"/>
    </location>
</feature>
<dbReference type="Proteomes" id="UP001314170">
    <property type="component" value="Unassembled WGS sequence"/>
</dbReference>
<proteinExistence type="predicted"/>
<dbReference type="InterPro" id="IPR000845">
    <property type="entry name" value="Nucleoside_phosphorylase_d"/>
</dbReference>
<keyword evidence="1" id="KW-0732">Signal</keyword>
<dbReference type="GO" id="GO:0003824">
    <property type="term" value="F:catalytic activity"/>
    <property type="evidence" value="ECO:0007669"/>
    <property type="project" value="InterPro"/>
</dbReference>
<comment type="caution">
    <text evidence="3">The sequence shown here is derived from an EMBL/GenBank/DDBJ whole genome shotgun (WGS) entry which is preliminary data.</text>
</comment>
<dbReference type="PANTHER" id="PTHR21234:SF42">
    <property type="entry name" value="PHOSPHORYLASE SUPERFAMILY PROTEIN"/>
    <property type="match status" value="1"/>
</dbReference>
<dbReference type="AlphaFoldDB" id="A0AAV1RQA4"/>
<reference evidence="3 4" key="1">
    <citation type="submission" date="2024-01" db="EMBL/GenBank/DDBJ databases">
        <authorList>
            <person name="Waweru B."/>
        </authorList>
    </citation>
    <scope>NUCLEOTIDE SEQUENCE [LARGE SCALE GENOMIC DNA]</scope>
</reference>
<organism evidence="3 4">
    <name type="scientific">Dovyalis caffra</name>
    <dbReference type="NCBI Taxonomy" id="77055"/>
    <lineage>
        <taxon>Eukaryota</taxon>
        <taxon>Viridiplantae</taxon>
        <taxon>Streptophyta</taxon>
        <taxon>Embryophyta</taxon>
        <taxon>Tracheophyta</taxon>
        <taxon>Spermatophyta</taxon>
        <taxon>Magnoliopsida</taxon>
        <taxon>eudicotyledons</taxon>
        <taxon>Gunneridae</taxon>
        <taxon>Pentapetalae</taxon>
        <taxon>rosids</taxon>
        <taxon>fabids</taxon>
        <taxon>Malpighiales</taxon>
        <taxon>Salicaceae</taxon>
        <taxon>Flacourtieae</taxon>
        <taxon>Dovyalis</taxon>
    </lineage>
</organism>
<dbReference type="Pfam" id="PF01048">
    <property type="entry name" value="PNP_UDP_1"/>
    <property type="match status" value="1"/>
</dbReference>